<dbReference type="InterPro" id="IPR013154">
    <property type="entry name" value="ADH-like_N"/>
</dbReference>
<dbReference type="EMBL" id="JACHGT010000003">
    <property type="protein sequence ID" value="MBB6033949.1"/>
    <property type="molecule type" value="Genomic_DNA"/>
</dbReference>
<dbReference type="InterPro" id="IPR013149">
    <property type="entry name" value="ADH-like_C"/>
</dbReference>
<protein>
    <submittedName>
        <fullName evidence="3">NADPH:quinone reductase-like Zn-dependent oxidoreductase</fullName>
    </submittedName>
</protein>
<dbReference type="Gene3D" id="3.40.50.720">
    <property type="entry name" value="NAD(P)-binding Rossmann-like Domain"/>
    <property type="match status" value="1"/>
</dbReference>
<name>A0A841FMW3_9ACTN</name>
<reference evidence="3 4" key="1">
    <citation type="submission" date="2020-08" db="EMBL/GenBank/DDBJ databases">
        <title>Genomic Encyclopedia of Type Strains, Phase IV (KMG-IV): sequencing the most valuable type-strain genomes for metagenomic binning, comparative biology and taxonomic classification.</title>
        <authorList>
            <person name="Goeker M."/>
        </authorList>
    </citation>
    <scope>NUCLEOTIDE SEQUENCE [LARGE SCALE GENOMIC DNA]</scope>
    <source>
        <strain evidence="3 4">YIM 65646</strain>
    </source>
</reference>
<keyword evidence="1" id="KW-0521">NADP</keyword>
<keyword evidence="4" id="KW-1185">Reference proteome</keyword>
<dbReference type="GO" id="GO:0016491">
    <property type="term" value="F:oxidoreductase activity"/>
    <property type="evidence" value="ECO:0007669"/>
    <property type="project" value="InterPro"/>
</dbReference>
<dbReference type="CDD" id="cd08253">
    <property type="entry name" value="zeta_crystallin"/>
    <property type="match status" value="1"/>
</dbReference>
<dbReference type="InterPro" id="IPR020843">
    <property type="entry name" value="ER"/>
</dbReference>
<accession>A0A841FMW3</accession>
<evidence type="ECO:0000313" key="4">
    <source>
        <dbReference type="Proteomes" id="UP000548476"/>
    </source>
</evidence>
<evidence type="ECO:0000256" key="1">
    <source>
        <dbReference type="ARBA" id="ARBA00022857"/>
    </source>
</evidence>
<dbReference type="InterPro" id="IPR036291">
    <property type="entry name" value="NAD(P)-bd_dom_sf"/>
</dbReference>
<dbReference type="Pfam" id="PF08240">
    <property type="entry name" value="ADH_N"/>
    <property type="match status" value="1"/>
</dbReference>
<dbReference type="SUPFAM" id="SSF50129">
    <property type="entry name" value="GroES-like"/>
    <property type="match status" value="1"/>
</dbReference>
<comment type="caution">
    <text evidence="3">The sequence shown here is derived from an EMBL/GenBank/DDBJ whole genome shotgun (WGS) entry which is preliminary data.</text>
</comment>
<feature type="domain" description="Enoyl reductase (ER)" evidence="2">
    <location>
        <begin position="11"/>
        <end position="320"/>
    </location>
</feature>
<dbReference type="PANTHER" id="PTHR44154:SF1">
    <property type="entry name" value="QUINONE OXIDOREDUCTASE"/>
    <property type="match status" value="1"/>
</dbReference>
<proteinExistence type="predicted"/>
<dbReference type="PANTHER" id="PTHR44154">
    <property type="entry name" value="QUINONE OXIDOREDUCTASE"/>
    <property type="match status" value="1"/>
</dbReference>
<dbReference type="Gene3D" id="3.90.180.10">
    <property type="entry name" value="Medium-chain alcohol dehydrogenases, catalytic domain"/>
    <property type="match status" value="1"/>
</dbReference>
<dbReference type="SMART" id="SM00829">
    <property type="entry name" value="PKS_ER"/>
    <property type="match status" value="1"/>
</dbReference>
<evidence type="ECO:0000313" key="3">
    <source>
        <dbReference type="EMBL" id="MBB6033949.1"/>
    </source>
</evidence>
<dbReference type="Pfam" id="PF00107">
    <property type="entry name" value="ADH_zinc_N"/>
    <property type="match status" value="1"/>
</dbReference>
<dbReference type="Proteomes" id="UP000548476">
    <property type="component" value="Unassembled WGS sequence"/>
</dbReference>
<evidence type="ECO:0000259" key="2">
    <source>
        <dbReference type="SMART" id="SM00829"/>
    </source>
</evidence>
<dbReference type="AlphaFoldDB" id="A0A841FMW3"/>
<dbReference type="RefSeq" id="WP_184786795.1">
    <property type="nucleotide sequence ID" value="NZ_BONT01000013.1"/>
</dbReference>
<organism evidence="3 4">
    <name type="scientific">Phytomonospora endophytica</name>
    <dbReference type="NCBI Taxonomy" id="714109"/>
    <lineage>
        <taxon>Bacteria</taxon>
        <taxon>Bacillati</taxon>
        <taxon>Actinomycetota</taxon>
        <taxon>Actinomycetes</taxon>
        <taxon>Micromonosporales</taxon>
        <taxon>Micromonosporaceae</taxon>
        <taxon>Phytomonospora</taxon>
    </lineage>
</organism>
<dbReference type="SUPFAM" id="SSF51735">
    <property type="entry name" value="NAD(P)-binding Rossmann-fold domains"/>
    <property type="match status" value="1"/>
</dbReference>
<sequence>MRRAAYITATGEPETIRVGELPVPRLGPTDVLVAPEALAVDPVDTFIRSGAYRTPMTFPFVLGRDLVGEIVSTGPDVVGFTAGDRVWCNSMGHAGRQGSFATLVVVSADRLYRLPRGVDAAEAAAALHPAATAALGLRRTGLRAGETVYVGGAGGNVGACVVRLARTAGARVVATASPADHERCRGLGAEAVFDYREPGLARLLAEAAPGGFDLHWDTSGHHDLDTAAEVLAHGGRIVVMAGLGARPELPVGGLYTKDASLVGFAISNASIGDLAAAAEVVNRELAVGGLPVRIAGEFSLAETAEAHRRTERAPSGRIVVRP</sequence>
<gene>
    <name evidence="3" type="ORF">HNR73_001799</name>
</gene>
<dbReference type="InterPro" id="IPR051603">
    <property type="entry name" value="Zinc-ADH_QOR/CCCR"/>
</dbReference>
<dbReference type="InterPro" id="IPR011032">
    <property type="entry name" value="GroES-like_sf"/>
</dbReference>